<proteinExistence type="predicted"/>
<name>A0ABW5X4L6_9FLAO</name>
<sequence>MLKNLFLGLIFLFSGLTFSQIPAKETKVMVRAQAKDAKFIGTSMGSARIVIKDVLSGEILAQGLTEGGTGDTELIMNKPIARNAKISTEGTAGFLASIKLTEPRLVTIEAYGPLDKKHSIAKASTQTWLIPGKDILGDGIILPISGFVVEIISPEAVTSSTISEFTFEANVIMMCGCPVTSGGMWNADQYEVNAQITNLDTQNEQELILKPNGETNRFSAKSTLEKGNYELLMYAFDPETGNSGVDKKIISID</sequence>
<protein>
    <submittedName>
        <fullName evidence="1">Uncharacterized protein</fullName>
    </submittedName>
</protein>
<evidence type="ECO:0000313" key="2">
    <source>
        <dbReference type="Proteomes" id="UP001597438"/>
    </source>
</evidence>
<evidence type="ECO:0000313" key="1">
    <source>
        <dbReference type="EMBL" id="MFD2832303.1"/>
    </source>
</evidence>
<organism evidence="1 2">
    <name type="scientific">Christiangramia antarctica</name>
    <dbReference type="NCBI Taxonomy" id="2058158"/>
    <lineage>
        <taxon>Bacteria</taxon>
        <taxon>Pseudomonadati</taxon>
        <taxon>Bacteroidota</taxon>
        <taxon>Flavobacteriia</taxon>
        <taxon>Flavobacteriales</taxon>
        <taxon>Flavobacteriaceae</taxon>
        <taxon>Christiangramia</taxon>
    </lineage>
</organism>
<keyword evidence="2" id="KW-1185">Reference proteome</keyword>
<reference evidence="2" key="1">
    <citation type="journal article" date="2019" name="Int. J. Syst. Evol. Microbiol.">
        <title>The Global Catalogue of Microorganisms (GCM) 10K type strain sequencing project: providing services to taxonomists for standard genome sequencing and annotation.</title>
        <authorList>
            <consortium name="The Broad Institute Genomics Platform"/>
            <consortium name="The Broad Institute Genome Sequencing Center for Infectious Disease"/>
            <person name="Wu L."/>
            <person name="Ma J."/>
        </authorList>
    </citation>
    <scope>NUCLEOTIDE SEQUENCE [LARGE SCALE GENOMIC DNA]</scope>
    <source>
        <strain evidence="2">KCTC 52925</strain>
    </source>
</reference>
<gene>
    <name evidence="1" type="ORF">ACFSYS_03330</name>
</gene>
<dbReference type="RefSeq" id="WP_251740354.1">
    <property type="nucleotide sequence ID" value="NZ_JBHUOJ010000007.1"/>
</dbReference>
<dbReference type="EMBL" id="JBHUOJ010000007">
    <property type="protein sequence ID" value="MFD2832303.1"/>
    <property type="molecule type" value="Genomic_DNA"/>
</dbReference>
<comment type="caution">
    <text evidence="1">The sequence shown here is derived from an EMBL/GenBank/DDBJ whole genome shotgun (WGS) entry which is preliminary data.</text>
</comment>
<dbReference type="Proteomes" id="UP001597438">
    <property type="component" value="Unassembled WGS sequence"/>
</dbReference>
<accession>A0ABW5X4L6</accession>